<proteinExistence type="predicted"/>
<reference evidence="1 3" key="1">
    <citation type="journal article" date="2017" name="Nature">
        <title>The sunflower genome provides insights into oil metabolism, flowering and Asterid evolution.</title>
        <authorList>
            <person name="Badouin H."/>
            <person name="Gouzy J."/>
            <person name="Grassa C.J."/>
            <person name="Murat F."/>
            <person name="Staton S.E."/>
            <person name="Cottret L."/>
            <person name="Lelandais-Briere C."/>
            <person name="Owens G.L."/>
            <person name="Carrere S."/>
            <person name="Mayjonade B."/>
            <person name="Legrand L."/>
            <person name="Gill N."/>
            <person name="Kane N.C."/>
            <person name="Bowers J.E."/>
            <person name="Hubner S."/>
            <person name="Bellec A."/>
            <person name="Berard A."/>
            <person name="Berges H."/>
            <person name="Blanchet N."/>
            <person name="Boniface M.C."/>
            <person name="Brunel D."/>
            <person name="Catrice O."/>
            <person name="Chaidir N."/>
            <person name="Claudel C."/>
            <person name="Donnadieu C."/>
            <person name="Faraut T."/>
            <person name="Fievet G."/>
            <person name="Helmstetter N."/>
            <person name="King M."/>
            <person name="Knapp S.J."/>
            <person name="Lai Z."/>
            <person name="Le Paslier M.C."/>
            <person name="Lippi Y."/>
            <person name="Lorenzon L."/>
            <person name="Mandel J.R."/>
            <person name="Marage G."/>
            <person name="Marchand G."/>
            <person name="Marquand E."/>
            <person name="Bret-Mestries E."/>
            <person name="Morien E."/>
            <person name="Nambeesan S."/>
            <person name="Nguyen T."/>
            <person name="Pegot-Espagnet P."/>
            <person name="Pouilly N."/>
            <person name="Raftis F."/>
            <person name="Sallet E."/>
            <person name="Schiex T."/>
            <person name="Thomas J."/>
            <person name="Vandecasteele C."/>
            <person name="Vares D."/>
            <person name="Vear F."/>
            <person name="Vautrin S."/>
            <person name="Crespi M."/>
            <person name="Mangin B."/>
            <person name="Burke J.M."/>
            <person name="Salse J."/>
            <person name="Munos S."/>
            <person name="Vincourt P."/>
            <person name="Rieseberg L.H."/>
            <person name="Langlade N.B."/>
        </authorList>
    </citation>
    <scope>NUCLEOTIDE SEQUENCE [LARGE SCALE GENOMIC DNA]</scope>
    <source>
        <strain evidence="3">cv. SF193</strain>
        <tissue evidence="1">Leaves</tissue>
    </source>
</reference>
<dbReference type="Proteomes" id="UP000215914">
    <property type="component" value="Chromosome 9"/>
</dbReference>
<evidence type="ECO:0000313" key="2">
    <source>
        <dbReference type="EMBL" id="OTG15843.1"/>
    </source>
</evidence>
<dbReference type="EMBL" id="CM007898">
    <property type="protein sequence ID" value="OTG15843.1"/>
    <property type="molecule type" value="Genomic_DNA"/>
</dbReference>
<gene>
    <name evidence="2" type="ORF">HannXRQ_Chr09g0264861</name>
    <name evidence="1" type="ORF">HanXRQr2_Chr09g0400191</name>
</gene>
<accession>A0A251TYN7</accession>
<evidence type="ECO:0000313" key="3">
    <source>
        <dbReference type="Proteomes" id="UP000215914"/>
    </source>
</evidence>
<evidence type="ECO:0000313" key="1">
    <source>
        <dbReference type="EMBL" id="KAF5791915.1"/>
    </source>
</evidence>
<keyword evidence="3" id="KW-1185">Reference proteome</keyword>
<dbReference type="InParanoid" id="A0A251TYN7"/>
<organism evidence="2 3">
    <name type="scientific">Helianthus annuus</name>
    <name type="common">Common sunflower</name>
    <dbReference type="NCBI Taxonomy" id="4232"/>
    <lineage>
        <taxon>Eukaryota</taxon>
        <taxon>Viridiplantae</taxon>
        <taxon>Streptophyta</taxon>
        <taxon>Embryophyta</taxon>
        <taxon>Tracheophyta</taxon>
        <taxon>Spermatophyta</taxon>
        <taxon>Magnoliopsida</taxon>
        <taxon>eudicotyledons</taxon>
        <taxon>Gunneridae</taxon>
        <taxon>Pentapetalae</taxon>
        <taxon>asterids</taxon>
        <taxon>campanulids</taxon>
        <taxon>Asterales</taxon>
        <taxon>Asteraceae</taxon>
        <taxon>Asteroideae</taxon>
        <taxon>Heliantheae alliance</taxon>
        <taxon>Heliantheae</taxon>
        <taxon>Helianthus</taxon>
    </lineage>
</organism>
<reference evidence="2" key="2">
    <citation type="submission" date="2017-02" db="EMBL/GenBank/DDBJ databases">
        <title>Sunflower complete genome.</title>
        <authorList>
            <person name="Langlade N."/>
            <person name="Munos S."/>
        </authorList>
    </citation>
    <scope>NUCLEOTIDE SEQUENCE [LARGE SCALE GENOMIC DNA]</scope>
    <source>
        <tissue evidence="2">Leaves</tissue>
    </source>
</reference>
<sequence>MMLGASTIILEKMKRQPVLDGVCYRLTAGDRPETITNRRYQLRVCSSVGWALGMMMACDQLWCYDDLKMVEGGGFWWLLASRERQRDCCFAVFG</sequence>
<reference evidence="1" key="3">
    <citation type="submission" date="2020-06" db="EMBL/GenBank/DDBJ databases">
        <title>Helianthus annuus Genome sequencing and assembly Release 2.</title>
        <authorList>
            <person name="Gouzy J."/>
            <person name="Langlade N."/>
            <person name="Munos S."/>
        </authorList>
    </citation>
    <scope>NUCLEOTIDE SEQUENCE</scope>
    <source>
        <tissue evidence="1">Leaves</tissue>
    </source>
</reference>
<name>A0A251TYN7_HELAN</name>
<dbReference type="Gramene" id="mRNA:HanXRQr2_Chr09g0400191">
    <property type="protein sequence ID" value="mRNA:HanXRQr2_Chr09g0400191"/>
    <property type="gene ID" value="HanXRQr2_Chr09g0400191"/>
</dbReference>
<protein>
    <submittedName>
        <fullName evidence="2">Uncharacterized protein</fullName>
    </submittedName>
</protein>
<dbReference type="AlphaFoldDB" id="A0A251TYN7"/>
<dbReference type="EMBL" id="MNCJ02000324">
    <property type="protein sequence ID" value="KAF5791915.1"/>
    <property type="molecule type" value="Genomic_DNA"/>
</dbReference>